<evidence type="ECO:0000313" key="2">
    <source>
        <dbReference type="EMBL" id="KAL1504706.1"/>
    </source>
</evidence>
<dbReference type="EMBL" id="JBGBPQ010000019">
    <property type="protein sequence ID" value="KAL1504706.1"/>
    <property type="molecule type" value="Genomic_DNA"/>
</dbReference>
<organism evidence="2 3">
    <name type="scientific">Prymnesium parvum</name>
    <name type="common">Toxic golden alga</name>
    <dbReference type="NCBI Taxonomy" id="97485"/>
    <lineage>
        <taxon>Eukaryota</taxon>
        <taxon>Haptista</taxon>
        <taxon>Haptophyta</taxon>
        <taxon>Prymnesiophyceae</taxon>
        <taxon>Prymnesiales</taxon>
        <taxon>Prymnesiaceae</taxon>
        <taxon>Prymnesium</taxon>
    </lineage>
</organism>
<evidence type="ECO:0000256" key="1">
    <source>
        <dbReference type="SAM" id="MobiDB-lite"/>
    </source>
</evidence>
<proteinExistence type="predicted"/>
<dbReference type="Proteomes" id="UP001515480">
    <property type="component" value="Unassembled WGS sequence"/>
</dbReference>
<keyword evidence="3" id="KW-1185">Reference proteome</keyword>
<comment type="caution">
    <text evidence="2">The sequence shown here is derived from an EMBL/GenBank/DDBJ whole genome shotgun (WGS) entry which is preliminary data.</text>
</comment>
<feature type="region of interest" description="Disordered" evidence="1">
    <location>
        <begin position="37"/>
        <end position="64"/>
    </location>
</feature>
<reference evidence="2 3" key="1">
    <citation type="journal article" date="2024" name="Science">
        <title>Giant polyketide synthase enzymes in the biosynthesis of giant marine polyether toxins.</title>
        <authorList>
            <person name="Fallon T.R."/>
            <person name="Shende V.V."/>
            <person name="Wierzbicki I.H."/>
            <person name="Pendleton A.L."/>
            <person name="Watervoot N.F."/>
            <person name="Auber R.P."/>
            <person name="Gonzalez D.J."/>
            <person name="Wisecaver J.H."/>
            <person name="Moore B.S."/>
        </authorList>
    </citation>
    <scope>NUCLEOTIDE SEQUENCE [LARGE SCALE GENOMIC DNA]</scope>
    <source>
        <strain evidence="2 3">12B1</strain>
    </source>
</reference>
<name>A0AB34IQF9_PRYPA</name>
<gene>
    <name evidence="2" type="ORF">AB1Y20_008485</name>
</gene>
<accession>A0AB34IQF9</accession>
<protein>
    <submittedName>
        <fullName evidence="2">Uncharacterized protein</fullName>
    </submittedName>
</protein>
<evidence type="ECO:0000313" key="3">
    <source>
        <dbReference type="Proteomes" id="UP001515480"/>
    </source>
</evidence>
<dbReference type="AlphaFoldDB" id="A0AB34IQF9"/>
<sequence length="117" mass="12487">MEVDSDGDEILTPASMRKELKRLRQLTTHTAAPAVDATGSGRRVVRRGRGNRAETEDGVHNTALPDDELTDLTAEVLPSAGRSDPIRIADLLELLLRRVVADLGGEAAAITYAGEVA</sequence>